<comment type="caution">
    <text evidence="2">The sequence shown here is derived from an EMBL/GenBank/DDBJ whole genome shotgun (WGS) entry which is preliminary data.</text>
</comment>
<gene>
    <name evidence="2" type="ORF">TWF102_007533</name>
</gene>
<feature type="compositionally biased region" description="Pro residues" evidence="1">
    <location>
        <begin position="146"/>
        <end position="162"/>
    </location>
</feature>
<feature type="compositionally biased region" description="Polar residues" evidence="1">
    <location>
        <begin position="73"/>
        <end position="87"/>
    </location>
</feature>
<dbReference type="EMBL" id="WIQW01000044">
    <property type="protein sequence ID" value="KAF3094408.1"/>
    <property type="molecule type" value="Genomic_DNA"/>
</dbReference>
<feature type="compositionally biased region" description="Polar residues" evidence="1">
    <location>
        <begin position="234"/>
        <end position="243"/>
    </location>
</feature>
<dbReference type="AlphaFoldDB" id="A0A7C8NAC0"/>
<organism evidence="2 3">
    <name type="scientific">Orbilia oligospora</name>
    <name type="common">Nematode-trapping fungus</name>
    <name type="synonym">Arthrobotrys oligospora</name>
    <dbReference type="NCBI Taxonomy" id="2813651"/>
    <lineage>
        <taxon>Eukaryota</taxon>
        <taxon>Fungi</taxon>
        <taxon>Dikarya</taxon>
        <taxon>Ascomycota</taxon>
        <taxon>Pezizomycotina</taxon>
        <taxon>Orbiliomycetes</taxon>
        <taxon>Orbiliales</taxon>
        <taxon>Orbiliaceae</taxon>
        <taxon>Orbilia</taxon>
    </lineage>
</organism>
<feature type="compositionally biased region" description="Polar residues" evidence="1">
    <location>
        <begin position="29"/>
        <end position="45"/>
    </location>
</feature>
<feature type="compositionally biased region" description="Basic residues" evidence="1">
    <location>
        <begin position="1"/>
        <end position="12"/>
    </location>
</feature>
<feature type="region of interest" description="Disordered" evidence="1">
    <location>
        <begin position="106"/>
        <end position="214"/>
    </location>
</feature>
<name>A0A7C8NAC0_ORBOL</name>
<protein>
    <submittedName>
        <fullName evidence="2">Uncharacterized protein</fullName>
    </submittedName>
</protein>
<feature type="region of interest" description="Disordered" evidence="1">
    <location>
        <begin position="1"/>
        <end position="87"/>
    </location>
</feature>
<feature type="compositionally biased region" description="Low complexity" evidence="1">
    <location>
        <begin position="172"/>
        <end position="195"/>
    </location>
</feature>
<proteinExistence type="predicted"/>
<reference evidence="2 3" key="1">
    <citation type="submission" date="2019-06" db="EMBL/GenBank/DDBJ databases">
        <authorList>
            <person name="Palmer J.M."/>
        </authorList>
    </citation>
    <scope>NUCLEOTIDE SEQUENCE [LARGE SCALE GENOMIC DNA]</scope>
    <source>
        <strain evidence="2 3">TWF102</strain>
    </source>
</reference>
<evidence type="ECO:0000313" key="2">
    <source>
        <dbReference type="EMBL" id="KAF3094408.1"/>
    </source>
</evidence>
<accession>A0A7C8NAC0</accession>
<feature type="region of interest" description="Disordered" evidence="1">
    <location>
        <begin position="234"/>
        <end position="260"/>
    </location>
</feature>
<evidence type="ECO:0000256" key="1">
    <source>
        <dbReference type="SAM" id="MobiDB-lite"/>
    </source>
</evidence>
<evidence type="ECO:0000313" key="3">
    <source>
        <dbReference type="Proteomes" id="UP000475325"/>
    </source>
</evidence>
<dbReference type="Proteomes" id="UP000475325">
    <property type="component" value="Unassembled WGS sequence"/>
</dbReference>
<sequence length="306" mass="32375">MMSRRLAQRKRAPGFIHLPPPPPMPLSRPVSTSSCSPLQQLNPTSGHAGPHDSSTEDVVPPLTQPVSIPAASSVHQRVSSPYYSPSQIFPTSAANKSYFPAYLSQSISSAASSRPSSPLLQHHHPNQLSQHQQQQASTPSPSASTPSPPPPPPPLNIPPRTPRSPSFFGAVPSPLSQSSHPHPHPQSQAQSQAPSMSVTSSARTPGPSARTYHAHLAQQQLAFQMQQRDLIFQSTRATSSASGPISPRLIPLGSPGPVTPLTLEDNPAGYISASLLSPALQLQQHHLEKLAAAAEKAAAEEDPKSS</sequence>
<feature type="compositionally biased region" description="Low complexity" evidence="1">
    <location>
        <begin position="106"/>
        <end position="145"/>
    </location>
</feature>